<dbReference type="AlphaFoldDB" id="A0AAN9JTN4"/>
<evidence type="ECO:0000313" key="2">
    <source>
        <dbReference type="EMBL" id="KAK7304913.1"/>
    </source>
</evidence>
<keyword evidence="3" id="KW-1185">Reference proteome</keyword>
<reference evidence="2 3" key="1">
    <citation type="submission" date="2024-01" db="EMBL/GenBank/DDBJ databases">
        <title>The genomes of 5 underutilized Papilionoideae crops provide insights into root nodulation and disease resistanc.</title>
        <authorList>
            <person name="Jiang F."/>
        </authorList>
    </citation>
    <scope>NUCLEOTIDE SEQUENCE [LARGE SCALE GENOMIC DNA]</scope>
    <source>
        <strain evidence="2">LVBAO_FW01</strain>
        <tissue evidence="2">Leaves</tissue>
    </source>
</reference>
<keyword evidence="1" id="KW-0472">Membrane</keyword>
<keyword evidence="1" id="KW-1133">Transmembrane helix</keyword>
<feature type="transmembrane region" description="Helical" evidence="1">
    <location>
        <begin position="40"/>
        <end position="59"/>
    </location>
</feature>
<feature type="transmembrane region" description="Helical" evidence="1">
    <location>
        <begin position="71"/>
        <end position="93"/>
    </location>
</feature>
<name>A0AAN9JTN4_CANGL</name>
<evidence type="ECO:0000313" key="3">
    <source>
        <dbReference type="Proteomes" id="UP001367508"/>
    </source>
</evidence>
<accession>A0AAN9JTN4</accession>
<evidence type="ECO:0000256" key="1">
    <source>
        <dbReference type="SAM" id="Phobius"/>
    </source>
</evidence>
<proteinExistence type="predicted"/>
<keyword evidence="1" id="KW-0812">Transmembrane</keyword>
<comment type="caution">
    <text evidence="2">The sequence shown here is derived from an EMBL/GenBank/DDBJ whole genome shotgun (WGS) entry which is preliminary data.</text>
</comment>
<dbReference type="EMBL" id="JAYMYQ010000011">
    <property type="protein sequence ID" value="KAK7304913.1"/>
    <property type="molecule type" value="Genomic_DNA"/>
</dbReference>
<protein>
    <submittedName>
        <fullName evidence="2">Uncharacterized protein</fullName>
    </submittedName>
</protein>
<dbReference type="Proteomes" id="UP001367508">
    <property type="component" value="Unassembled WGS sequence"/>
</dbReference>
<gene>
    <name evidence="2" type="ORF">VNO77_42807</name>
</gene>
<sequence length="115" mass="12882">MSLSFMWLSLSSWFIGHNISLMRKQPAKFLYSSRHDVLSFPFWLAIFVMLMFGTLADLVRANCFAFLGFRSGCVIATSPLLDSVVSLLCPLLLSRSMRISDENRSTCSPCGLSFA</sequence>
<organism evidence="2 3">
    <name type="scientific">Canavalia gladiata</name>
    <name type="common">Sword bean</name>
    <name type="synonym">Dolichos gladiatus</name>
    <dbReference type="NCBI Taxonomy" id="3824"/>
    <lineage>
        <taxon>Eukaryota</taxon>
        <taxon>Viridiplantae</taxon>
        <taxon>Streptophyta</taxon>
        <taxon>Embryophyta</taxon>
        <taxon>Tracheophyta</taxon>
        <taxon>Spermatophyta</taxon>
        <taxon>Magnoliopsida</taxon>
        <taxon>eudicotyledons</taxon>
        <taxon>Gunneridae</taxon>
        <taxon>Pentapetalae</taxon>
        <taxon>rosids</taxon>
        <taxon>fabids</taxon>
        <taxon>Fabales</taxon>
        <taxon>Fabaceae</taxon>
        <taxon>Papilionoideae</taxon>
        <taxon>50 kb inversion clade</taxon>
        <taxon>NPAAA clade</taxon>
        <taxon>indigoferoid/millettioid clade</taxon>
        <taxon>Phaseoleae</taxon>
        <taxon>Canavalia</taxon>
    </lineage>
</organism>